<evidence type="ECO:0000256" key="1">
    <source>
        <dbReference type="ARBA" id="ARBA00004477"/>
    </source>
</evidence>
<evidence type="ECO:0000256" key="10">
    <source>
        <dbReference type="SAM" id="SignalP"/>
    </source>
</evidence>
<sequence length="550" mass="56838">MLAGFVHLVASQVITRLLTFGLNIATARSLTPEAYGVAAVQFHLINTTILFLAREGFRRACLRIDQSTPHAARRTLRIAALTVPAGALLSAAVTALLLRSVGGDDSAYRTALVMQGAAAFLEILSEPLYILAAARLQFGLRVAVETAAMGTKGLLTLSLVRRPDYPPAIAFSWAQLAYAGITLLGYAAYFLPQLLRRAAAASKQPALAAATGAKQPAAAAVGSDGEILRLAGTFTLQAAEKLVLAEGSKMAVAAFQGSHDQGVYGLVSGLGSIVVRTLFQPFEEAAFVAFSKEQGQGGTAPAALRRQSRLLAVLVRCITLVGLVAAAFGPAYSQLALLLLYGRRWADTEAPLALGLYSQYLVLLAANGCLEAFVHSVANARQLAASNAWLVAFTAVHAGLSIAAVRTGGAARLIAADGVNMLLRIAYCLAFTGDRFSSVPGFRLRQLLPSGATVGALAVAAAVTGASRLLLLPGSSALAAAAARSGLSVSGLLPAAMQQQLAVQPFSVLAAAHMGIGAACLAGVAAVAARHERGILVEVRQLRRKGAKSA</sequence>
<dbReference type="STRING" id="3076.A0A2P6TST3"/>
<dbReference type="AlphaFoldDB" id="A0A2P6TST3"/>
<evidence type="ECO:0000256" key="6">
    <source>
        <dbReference type="ARBA" id="ARBA00022989"/>
    </source>
</evidence>
<dbReference type="Proteomes" id="UP000239899">
    <property type="component" value="Unassembled WGS sequence"/>
</dbReference>
<proteinExistence type="inferred from homology"/>
<dbReference type="OrthoDB" id="9979195at2759"/>
<dbReference type="GO" id="GO:0006488">
    <property type="term" value="P:dolichol-linked oligosaccharide biosynthetic process"/>
    <property type="evidence" value="ECO:0007669"/>
    <property type="project" value="InterPro"/>
</dbReference>
<gene>
    <name evidence="11" type="ORF">C2E21_3844</name>
</gene>
<dbReference type="GO" id="GO:0034203">
    <property type="term" value="P:glycolipid translocation"/>
    <property type="evidence" value="ECO:0007669"/>
    <property type="project" value="TreeGrafter"/>
</dbReference>
<dbReference type="Pfam" id="PF04506">
    <property type="entry name" value="Rft-1"/>
    <property type="match status" value="1"/>
</dbReference>
<keyword evidence="4 9" id="KW-0812">Transmembrane</keyword>
<feature type="transmembrane region" description="Helical" evidence="9">
    <location>
        <begin position="386"/>
        <end position="405"/>
    </location>
</feature>
<feature type="transmembrane region" description="Helical" evidence="9">
    <location>
        <begin position="452"/>
        <end position="471"/>
    </location>
</feature>
<organism evidence="11 12">
    <name type="scientific">Chlorella sorokiniana</name>
    <name type="common">Freshwater green alga</name>
    <dbReference type="NCBI Taxonomy" id="3076"/>
    <lineage>
        <taxon>Eukaryota</taxon>
        <taxon>Viridiplantae</taxon>
        <taxon>Chlorophyta</taxon>
        <taxon>core chlorophytes</taxon>
        <taxon>Trebouxiophyceae</taxon>
        <taxon>Chlorellales</taxon>
        <taxon>Chlorellaceae</taxon>
        <taxon>Chlorella clade</taxon>
        <taxon>Chlorella</taxon>
    </lineage>
</organism>
<feature type="chain" id="PRO_5015192416" description="Protein RFT1 homolog" evidence="10">
    <location>
        <begin position="30"/>
        <end position="550"/>
    </location>
</feature>
<feature type="transmembrane region" description="Helical" evidence="9">
    <location>
        <begin position="508"/>
        <end position="529"/>
    </location>
</feature>
<feature type="transmembrane region" description="Helical" evidence="9">
    <location>
        <begin position="34"/>
        <end position="54"/>
    </location>
</feature>
<reference evidence="11 12" key="1">
    <citation type="journal article" date="2018" name="Plant J.">
        <title>Genome sequences of Chlorella sorokiniana UTEX 1602 and Micractinium conductrix SAG 241.80: implications to maltose excretion by a green alga.</title>
        <authorList>
            <person name="Arriola M.B."/>
            <person name="Velmurugan N."/>
            <person name="Zhang Y."/>
            <person name="Plunkett M.H."/>
            <person name="Hondzo H."/>
            <person name="Barney B.M."/>
        </authorList>
    </citation>
    <scope>NUCLEOTIDE SEQUENCE [LARGE SCALE GENOMIC DNA]</scope>
    <source>
        <strain evidence="12">UTEX 1602</strain>
    </source>
</reference>
<feature type="transmembrane region" description="Helical" evidence="9">
    <location>
        <begin position="75"/>
        <end position="98"/>
    </location>
</feature>
<dbReference type="EMBL" id="LHPG02000007">
    <property type="protein sequence ID" value="PRW57113.1"/>
    <property type="molecule type" value="Genomic_DNA"/>
</dbReference>
<keyword evidence="12" id="KW-1185">Reference proteome</keyword>
<dbReference type="InterPro" id="IPR007594">
    <property type="entry name" value="RFT1"/>
</dbReference>
<dbReference type="PANTHER" id="PTHR13117:SF5">
    <property type="entry name" value="PROTEIN RFT1 HOMOLOG"/>
    <property type="match status" value="1"/>
</dbReference>
<feature type="transmembrane region" description="Helical" evidence="9">
    <location>
        <begin position="310"/>
        <end position="332"/>
    </location>
</feature>
<name>A0A2P6TST3_CHLSO</name>
<dbReference type="GO" id="GO:0005789">
    <property type="term" value="C:endoplasmic reticulum membrane"/>
    <property type="evidence" value="ECO:0007669"/>
    <property type="project" value="UniProtKB-SubCell"/>
</dbReference>
<feature type="transmembrane region" description="Helical" evidence="9">
    <location>
        <begin position="411"/>
        <end position="431"/>
    </location>
</feature>
<evidence type="ECO:0000256" key="4">
    <source>
        <dbReference type="ARBA" id="ARBA00022692"/>
    </source>
</evidence>
<keyword evidence="7 9" id="KW-0472">Membrane</keyword>
<comment type="caution">
    <text evidence="11">The sequence shown here is derived from an EMBL/GenBank/DDBJ whole genome shotgun (WGS) entry which is preliminary data.</text>
</comment>
<feature type="signal peptide" evidence="10">
    <location>
        <begin position="1"/>
        <end position="29"/>
    </location>
</feature>
<accession>A0A2P6TST3</accession>
<comment type="caution">
    <text evidence="9">Lacks conserved residue(s) required for the propagation of feature annotation.</text>
</comment>
<feature type="transmembrane region" description="Helical" evidence="9">
    <location>
        <begin position="352"/>
        <end position="374"/>
    </location>
</feature>
<keyword evidence="6 9" id="KW-1133">Transmembrane helix</keyword>
<evidence type="ECO:0000256" key="2">
    <source>
        <dbReference type="ARBA" id="ARBA00004922"/>
    </source>
</evidence>
<keyword evidence="5" id="KW-0256">Endoplasmic reticulum</keyword>
<comment type="function">
    <text evidence="8 9">Intramembrane glycolipid transporter that operates in the biosynthetic pathway of dolichol-linked oligosaccharides, the glycan precursors employed in protein asparagine (N)-glycosylation. The sequential addition of sugars to dolichol pyrophosphate produces dolichol-linked oligosaccharides containing fourteen sugars, including two GlcNAcs, nine mannoses and three glucoses. Once assembled, the oligosaccharide is transferred from the lipid to nascent proteins by oligosaccharyltransferases. The assembly of dolichol-linked oligosaccharides begins on the cytosolic side of the endoplasmic reticulum membrane and finishes in its lumen. RFT1 could mediate the translocation of the cytosolically oriented intermediate DolPP-GlcNAc2Man5, produced by ALG11, into the ER lumen where dolichol-linked oligosaccharides assembly continues. However, the intramembrane lipid transporter activity could not be confirmed in vitro.</text>
</comment>
<comment type="pathway">
    <text evidence="2">Protein modification; protein glycosylation.</text>
</comment>
<evidence type="ECO:0000256" key="8">
    <source>
        <dbReference type="ARBA" id="ARBA00045912"/>
    </source>
</evidence>
<evidence type="ECO:0000313" key="11">
    <source>
        <dbReference type="EMBL" id="PRW57113.1"/>
    </source>
</evidence>
<feature type="transmembrane region" description="Helical" evidence="9">
    <location>
        <begin position="172"/>
        <end position="191"/>
    </location>
</feature>
<comment type="subcellular location">
    <subcellularLocation>
        <location evidence="1 9">Endoplasmic reticulum membrane</location>
        <topology evidence="1 9">Multi-pass membrane protein</topology>
    </subcellularLocation>
</comment>
<evidence type="ECO:0000256" key="9">
    <source>
        <dbReference type="RuleBase" id="RU365067"/>
    </source>
</evidence>
<keyword evidence="10" id="KW-0732">Signal</keyword>
<comment type="similarity">
    <text evidence="3 9">Belongs to the RFT1 family.</text>
</comment>
<evidence type="ECO:0000256" key="7">
    <source>
        <dbReference type="ARBA" id="ARBA00023136"/>
    </source>
</evidence>
<evidence type="ECO:0000313" key="12">
    <source>
        <dbReference type="Proteomes" id="UP000239899"/>
    </source>
</evidence>
<dbReference type="PANTHER" id="PTHR13117">
    <property type="entry name" value="ENDOPLASMIC RETICULUM MULTISPAN TRANSMEMBRANE PROTEIN-RELATED"/>
    <property type="match status" value="1"/>
</dbReference>
<protein>
    <recommendedName>
        <fullName evidence="9">Protein RFT1 homolog</fullName>
    </recommendedName>
</protein>
<evidence type="ECO:0000256" key="3">
    <source>
        <dbReference type="ARBA" id="ARBA00010288"/>
    </source>
</evidence>
<evidence type="ECO:0000256" key="5">
    <source>
        <dbReference type="ARBA" id="ARBA00022824"/>
    </source>
</evidence>